<protein>
    <recommendedName>
        <fullName evidence="12">Tryptophan synthase beta chain</fullName>
        <ecNumber evidence="12">4.2.1.20</ecNumber>
    </recommendedName>
</protein>
<dbReference type="CDD" id="cd06446">
    <property type="entry name" value="Trp-synth_B"/>
    <property type="match status" value="1"/>
</dbReference>
<dbReference type="HAMAP" id="MF_00133">
    <property type="entry name" value="Trp_synth_beta"/>
    <property type="match status" value="1"/>
</dbReference>
<evidence type="ECO:0000256" key="7">
    <source>
        <dbReference type="ARBA" id="ARBA00022822"/>
    </source>
</evidence>
<dbReference type="InterPro" id="IPR006653">
    <property type="entry name" value="Trp_synth_b_CS"/>
</dbReference>
<evidence type="ECO:0000256" key="4">
    <source>
        <dbReference type="ARBA" id="ARBA00009982"/>
    </source>
</evidence>
<dbReference type="RefSeq" id="WP_090868953.1">
    <property type="nucleotide sequence ID" value="NZ_FOHE01000006.1"/>
</dbReference>
<reference evidence="14 15" key="1">
    <citation type="submission" date="2016-10" db="EMBL/GenBank/DDBJ databases">
        <authorList>
            <person name="de Groot N.N."/>
        </authorList>
    </citation>
    <scope>NUCLEOTIDE SEQUENCE [LARGE SCALE GENOMIC DNA]</scope>
    <source>
        <strain evidence="14 15">IBRC-M 10780</strain>
    </source>
</reference>
<comment type="catalytic activity">
    <reaction evidence="11 12">
        <text>(1S,2R)-1-C-(indol-3-yl)glycerol 3-phosphate + L-serine = D-glyceraldehyde 3-phosphate + L-tryptophan + H2O</text>
        <dbReference type="Rhea" id="RHEA:10532"/>
        <dbReference type="ChEBI" id="CHEBI:15377"/>
        <dbReference type="ChEBI" id="CHEBI:33384"/>
        <dbReference type="ChEBI" id="CHEBI:57912"/>
        <dbReference type="ChEBI" id="CHEBI:58866"/>
        <dbReference type="ChEBI" id="CHEBI:59776"/>
        <dbReference type="EC" id="4.2.1.20"/>
    </reaction>
</comment>
<comment type="subunit">
    <text evidence="5 12">Tetramer of two alpha and two beta chains.</text>
</comment>
<evidence type="ECO:0000256" key="6">
    <source>
        <dbReference type="ARBA" id="ARBA00022605"/>
    </source>
</evidence>
<comment type="pathway">
    <text evidence="3 12">Amino-acid biosynthesis; L-tryptophan biosynthesis; L-tryptophan from chorismate: step 5/5.</text>
</comment>
<evidence type="ECO:0000256" key="5">
    <source>
        <dbReference type="ARBA" id="ARBA00011270"/>
    </source>
</evidence>
<keyword evidence="9 12" id="KW-0057">Aromatic amino acid biosynthesis</keyword>
<dbReference type="PIRSF" id="PIRSF001413">
    <property type="entry name" value="Trp_syn_beta"/>
    <property type="match status" value="1"/>
</dbReference>
<dbReference type="SUPFAM" id="SSF53686">
    <property type="entry name" value="Tryptophan synthase beta subunit-like PLP-dependent enzymes"/>
    <property type="match status" value="1"/>
</dbReference>
<dbReference type="FunFam" id="3.40.50.1100:FF:000004">
    <property type="entry name" value="Tryptophan synthase beta chain"/>
    <property type="match status" value="1"/>
</dbReference>
<keyword evidence="7 12" id="KW-0822">Tryptophan biosynthesis</keyword>
<dbReference type="PANTHER" id="PTHR48077:SF3">
    <property type="entry name" value="TRYPTOPHAN SYNTHASE"/>
    <property type="match status" value="1"/>
</dbReference>
<gene>
    <name evidence="12" type="primary">trpB</name>
    <name evidence="14" type="ORF">SAMN05216389_106227</name>
</gene>
<evidence type="ECO:0000256" key="10">
    <source>
        <dbReference type="ARBA" id="ARBA00023239"/>
    </source>
</evidence>
<dbReference type="GO" id="GO:0005737">
    <property type="term" value="C:cytoplasm"/>
    <property type="evidence" value="ECO:0007669"/>
    <property type="project" value="TreeGrafter"/>
</dbReference>
<dbReference type="PANTHER" id="PTHR48077">
    <property type="entry name" value="TRYPTOPHAN SYNTHASE-RELATED"/>
    <property type="match status" value="1"/>
</dbReference>
<name>A0A1I0CGL3_9BACI</name>
<dbReference type="STRING" id="930131.SAMN05216389_106227"/>
<sequence>MYNYPNQKGEFGQYGGRYIPETLMQAVIELEESYENAKTDPEFQKKLNYYLGQYIGRENPLYFAENLSKHLGGPKIYLKREDLNHTGAHKINNTIGQALLAVRMGKKKIVAETGAGQHGVATATVCALLNLECIIFMGEEDIRRQKLNVFRMELLGAKVVKVSQGSATLKDAVNEALRYWVTNVTDTHYIIGSVLGPHPFPKMVRDFQSVIGNETKEQFYAEEHRLPDAIVACIGGGSNAMGMFYPFVNDETVKLYGVEAAGSGLETEEHAASLTKGSVGILHGAMMYLLQDENGQIQEAHSISAGLDYPGVGPEHSYLKDIGRVQYTSVTDDDALQGFQLLCKKEGIIPALESSHAIAYAVQLAKNMTADETIVVCLSGRGDKDVDTIKAMLGGGFNE</sequence>
<evidence type="ECO:0000256" key="9">
    <source>
        <dbReference type="ARBA" id="ARBA00023141"/>
    </source>
</evidence>
<evidence type="ECO:0000256" key="8">
    <source>
        <dbReference type="ARBA" id="ARBA00022898"/>
    </source>
</evidence>
<keyword evidence="8 12" id="KW-0663">Pyridoxal phosphate</keyword>
<evidence type="ECO:0000256" key="12">
    <source>
        <dbReference type="HAMAP-Rule" id="MF_00133"/>
    </source>
</evidence>
<dbReference type="GO" id="GO:0004834">
    <property type="term" value="F:tryptophan synthase activity"/>
    <property type="evidence" value="ECO:0007669"/>
    <property type="project" value="UniProtKB-UniRule"/>
</dbReference>
<evidence type="ECO:0000256" key="11">
    <source>
        <dbReference type="ARBA" id="ARBA00049047"/>
    </source>
</evidence>
<dbReference type="FunFam" id="3.40.50.1100:FF:000001">
    <property type="entry name" value="Tryptophan synthase beta chain"/>
    <property type="match status" value="1"/>
</dbReference>
<dbReference type="InterPro" id="IPR006654">
    <property type="entry name" value="Trp_synth_beta"/>
</dbReference>
<dbReference type="EC" id="4.2.1.20" evidence="12"/>
<dbReference type="Pfam" id="PF00291">
    <property type="entry name" value="PALP"/>
    <property type="match status" value="1"/>
</dbReference>
<evidence type="ECO:0000256" key="1">
    <source>
        <dbReference type="ARBA" id="ARBA00001933"/>
    </source>
</evidence>
<keyword evidence="6 12" id="KW-0028">Amino-acid biosynthesis</keyword>
<dbReference type="Gene3D" id="3.40.50.1100">
    <property type="match status" value="2"/>
</dbReference>
<comment type="function">
    <text evidence="2 12">The beta subunit is responsible for the synthesis of L-tryptophan from indole and L-serine.</text>
</comment>
<evidence type="ECO:0000259" key="13">
    <source>
        <dbReference type="Pfam" id="PF00291"/>
    </source>
</evidence>
<evidence type="ECO:0000313" key="14">
    <source>
        <dbReference type="EMBL" id="SET18736.1"/>
    </source>
</evidence>
<dbReference type="AlphaFoldDB" id="A0A1I0CGL3"/>
<accession>A0A1I0CGL3</accession>
<keyword evidence="10 12" id="KW-0456">Lyase</keyword>
<evidence type="ECO:0000313" key="15">
    <source>
        <dbReference type="Proteomes" id="UP000198618"/>
    </source>
</evidence>
<dbReference type="NCBIfam" id="TIGR00263">
    <property type="entry name" value="trpB"/>
    <property type="match status" value="1"/>
</dbReference>
<dbReference type="EMBL" id="FOHE01000006">
    <property type="protein sequence ID" value="SET18736.1"/>
    <property type="molecule type" value="Genomic_DNA"/>
</dbReference>
<keyword evidence="15" id="KW-1185">Reference proteome</keyword>
<dbReference type="Proteomes" id="UP000198618">
    <property type="component" value="Unassembled WGS sequence"/>
</dbReference>
<dbReference type="InterPro" id="IPR036052">
    <property type="entry name" value="TrpB-like_PALP_sf"/>
</dbReference>
<dbReference type="OrthoDB" id="9766131at2"/>
<dbReference type="InterPro" id="IPR001926">
    <property type="entry name" value="TrpB-like_PALP"/>
</dbReference>
<comment type="similarity">
    <text evidence="4 12">Belongs to the TrpB family.</text>
</comment>
<feature type="domain" description="Tryptophan synthase beta chain-like PALP" evidence="13">
    <location>
        <begin position="57"/>
        <end position="380"/>
    </location>
</feature>
<dbReference type="InterPro" id="IPR023026">
    <property type="entry name" value="Trp_synth_beta/beta-like"/>
</dbReference>
<comment type="cofactor">
    <cofactor evidence="1 12">
        <name>pyridoxal 5'-phosphate</name>
        <dbReference type="ChEBI" id="CHEBI:597326"/>
    </cofactor>
</comment>
<organism evidence="14 15">
    <name type="scientific">Oceanobacillus limi</name>
    <dbReference type="NCBI Taxonomy" id="930131"/>
    <lineage>
        <taxon>Bacteria</taxon>
        <taxon>Bacillati</taxon>
        <taxon>Bacillota</taxon>
        <taxon>Bacilli</taxon>
        <taxon>Bacillales</taxon>
        <taxon>Bacillaceae</taxon>
        <taxon>Oceanobacillus</taxon>
    </lineage>
</organism>
<proteinExistence type="inferred from homology"/>
<evidence type="ECO:0000256" key="3">
    <source>
        <dbReference type="ARBA" id="ARBA00004733"/>
    </source>
</evidence>
<dbReference type="PROSITE" id="PS00168">
    <property type="entry name" value="TRP_SYNTHASE_BETA"/>
    <property type="match status" value="1"/>
</dbReference>
<feature type="modified residue" description="N6-(pyridoxal phosphate)lysine" evidence="12">
    <location>
        <position position="90"/>
    </location>
</feature>
<dbReference type="UniPathway" id="UPA00035">
    <property type="reaction ID" value="UER00044"/>
</dbReference>
<evidence type="ECO:0000256" key="2">
    <source>
        <dbReference type="ARBA" id="ARBA00002786"/>
    </source>
</evidence>